<protein>
    <recommendedName>
        <fullName evidence="3">Lipoprotein</fullName>
    </recommendedName>
</protein>
<keyword evidence="2" id="KW-1185">Reference proteome</keyword>
<dbReference type="Pfam" id="PF19795">
    <property type="entry name" value="DUF6279"/>
    <property type="match status" value="1"/>
</dbReference>
<gene>
    <name evidence="1" type="ORF">EDI28_12725</name>
</gene>
<reference evidence="1 2" key="1">
    <citation type="submission" date="2018-11" db="EMBL/GenBank/DDBJ databases">
        <title>Photobacterium sp. BEI247 sp. nov., a marine bacterium isolated from Yongle Blue Hole in the South China Sea.</title>
        <authorList>
            <person name="Wang X."/>
        </authorList>
    </citation>
    <scope>NUCLEOTIDE SEQUENCE [LARGE SCALE GENOMIC DNA]</scope>
    <source>
        <strain evidence="2">BEI247</strain>
    </source>
</reference>
<dbReference type="AlphaFoldDB" id="A0A3S3SZ94"/>
<organism evidence="1 2">
    <name type="scientific">Photobacterium chitinilyticum</name>
    <dbReference type="NCBI Taxonomy" id="2485123"/>
    <lineage>
        <taxon>Bacteria</taxon>
        <taxon>Pseudomonadati</taxon>
        <taxon>Pseudomonadota</taxon>
        <taxon>Gammaproteobacteria</taxon>
        <taxon>Vibrionales</taxon>
        <taxon>Vibrionaceae</taxon>
        <taxon>Photobacterium</taxon>
    </lineage>
</organism>
<accession>A0A3S3SZ94</accession>
<evidence type="ECO:0000313" key="2">
    <source>
        <dbReference type="Proteomes" id="UP000287563"/>
    </source>
</evidence>
<evidence type="ECO:0000313" key="1">
    <source>
        <dbReference type="EMBL" id="RWX55415.1"/>
    </source>
</evidence>
<proteinExistence type="predicted"/>
<dbReference type="OrthoDB" id="5918733at2"/>
<comment type="caution">
    <text evidence="1">The sequence shown here is derived from an EMBL/GenBank/DDBJ whole genome shotgun (WGS) entry which is preliminary data.</text>
</comment>
<name>A0A3S3SZ94_9GAMM</name>
<dbReference type="EMBL" id="RJLM01000004">
    <property type="protein sequence ID" value="RWX55415.1"/>
    <property type="molecule type" value="Genomic_DNA"/>
</dbReference>
<dbReference type="Proteomes" id="UP000287563">
    <property type="component" value="Unassembled WGS sequence"/>
</dbReference>
<dbReference type="PROSITE" id="PS51257">
    <property type="entry name" value="PROKAR_LIPOPROTEIN"/>
    <property type="match status" value="1"/>
</dbReference>
<sequence length="285" mass="33073">MGVKMPRSLTRFAAGAFIMLILAGCVMRLGYNTLNYWIPYYLSGYVSLTSSQERVFDTELDKALAVHRRQELPRLHRQILALQSDLEMPLTFSQVRGYHFSFTALGQDSVAVLAKPLAATLKLLDELQIAQLSNSIQSAIDEVKQEREILTTKQKLSKRASDLQETAADWVGPLNSRQNMLLKELAGYQVEMEPEFFTVWDQFLQNWRLLMKNRNSPDFETELSRELQRLVALENDDIQAELNFYLNRRFDLFRRFNHSLTDTQRRFLDSRLTSIRKDVAVLISE</sequence>
<evidence type="ECO:0008006" key="3">
    <source>
        <dbReference type="Google" id="ProtNLM"/>
    </source>
</evidence>